<evidence type="ECO:0000313" key="1">
    <source>
        <dbReference type="EMBL" id="MBD2186401.1"/>
    </source>
</evidence>
<protein>
    <submittedName>
        <fullName evidence="1">XRE family transcriptional regulator</fullName>
    </submittedName>
</protein>
<organism evidence="1 2">
    <name type="scientific">Aerosakkonema funiforme FACHB-1375</name>
    <dbReference type="NCBI Taxonomy" id="2949571"/>
    <lineage>
        <taxon>Bacteria</taxon>
        <taxon>Bacillati</taxon>
        <taxon>Cyanobacteriota</taxon>
        <taxon>Cyanophyceae</taxon>
        <taxon>Oscillatoriophycideae</taxon>
        <taxon>Aerosakkonematales</taxon>
        <taxon>Aerosakkonemataceae</taxon>
        <taxon>Aerosakkonema</taxon>
    </lineage>
</organism>
<accession>A0A926VM29</accession>
<gene>
    <name evidence="1" type="ORF">H6G03_36025</name>
</gene>
<dbReference type="EMBL" id="JACJPW010000204">
    <property type="protein sequence ID" value="MBD2186401.1"/>
    <property type="molecule type" value="Genomic_DNA"/>
</dbReference>
<sequence>GQVWEQVPYNPQLHQADVNDIAEGELVFVRFVGYKDGSRILCPAKVSRTRPFS</sequence>
<keyword evidence="2" id="KW-1185">Reference proteome</keyword>
<evidence type="ECO:0000313" key="2">
    <source>
        <dbReference type="Proteomes" id="UP000641646"/>
    </source>
</evidence>
<name>A0A926VM29_9CYAN</name>
<feature type="non-terminal residue" evidence="1">
    <location>
        <position position="1"/>
    </location>
</feature>
<reference evidence="1" key="2">
    <citation type="submission" date="2020-08" db="EMBL/GenBank/DDBJ databases">
        <authorList>
            <person name="Chen M."/>
            <person name="Teng W."/>
            <person name="Zhao L."/>
            <person name="Hu C."/>
            <person name="Zhou Y."/>
            <person name="Han B."/>
            <person name="Song L."/>
            <person name="Shu W."/>
        </authorList>
    </citation>
    <scope>NUCLEOTIDE SEQUENCE</scope>
    <source>
        <strain evidence="1">FACHB-1375</strain>
    </source>
</reference>
<dbReference type="Proteomes" id="UP000641646">
    <property type="component" value="Unassembled WGS sequence"/>
</dbReference>
<dbReference type="AlphaFoldDB" id="A0A926VM29"/>
<comment type="caution">
    <text evidence="1">The sequence shown here is derived from an EMBL/GenBank/DDBJ whole genome shotgun (WGS) entry which is preliminary data.</text>
</comment>
<reference evidence="1" key="1">
    <citation type="journal article" date="2015" name="ISME J.">
        <title>Draft Genome Sequence of Streptomyces incarnatus NRRL8089, which Produces the Nucleoside Antibiotic Sinefungin.</title>
        <authorList>
            <person name="Oshima K."/>
            <person name="Hattori M."/>
            <person name="Shimizu H."/>
            <person name="Fukuda K."/>
            <person name="Nemoto M."/>
            <person name="Inagaki K."/>
            <person name="Tamura T."/>
        </authorList>
    </citation>
    <scope>NUCLEOTIDE SEQUENCE</scope>
    <source>
        <strain evidence="1">FACHB-1375</strain>
    </source>
</reference>
<proteinExistence type="predicted"/>